<protein>
    <submittedName>
        <fullName evidence="1">Uncharacterized protein</fullName>
    </submittedName>
</protein>
<dbReference type="EMBL" id="JAVHJL010000008">
    <property type="protein sequence ID" value="KAK6498387.1"/>
    <property type="molecule type" value="Genomic_DNA"/>
</dbReference>
<gene>
    <name evidence="1" type="ORF">TWF481_010978</name>
</gene>
<name>A0AAV9VY20_9PEZI</name>
<comment type="caution">
    <text evidence="1">The sequence shown here is derived from an EMBL/GenBank/DDBJ whole genome shotgun (WGS) entry which is preliminary data.</text>
</comment>
<reference evidence="1 2" key="1">
    <citation type="submission" date="2023-08" db="EMBL/GenBank/DDBJ databases">
        <authorList>
            <person name="Palmer J.M."/>
        </authorList>
    </citation>
    <scope>NUCLEOTIDE SEQUENCE [LARGE SCALE GENOMIC DNA]</scope>
    <source>
        <strain evidence="1 2">TWF481</strain>
    </source>
</reference>
<keyword evidence="2" id="KW-1185">Reference proteome</keyword>
<evidence type="ECO:0000313" key="1">
    <source>
        <dbReference type="EMBL" id="KAK6498387.1"/>
    </source>
</evidence>
<evidence type="ECO:0000313" key="2">
    <source>
        <dbReference type="Proteomes" id="UP001370758"/>
    </source>
</evidence>
<dbReference type="AlphaFoldDB" id="A0AAV9VY20"/>
<accession>A0AAV9VY20</accession>
<sequence>MPTVITLLCSDSRKASQKSEILPGFTARSTVLRTCEILETILKNAAPRELEKLKGVNFAFYSVITRSKALRYIMFRESSIPCSLRYDQDFLRSRVPPGKAEVQLNPWVDILLRKLWVYTLAYGLDNLNQTKDPLEDRYLQIPNDIFVTRPPTKIMSFMINNLGNLQHLVVTSQGDGVSLREFMQALGHPIIKRCNELVVAGQRPKFPLPDVCVSVRFKYPVSGVRNFGNQQEVNNVDVRQYRQDYGTISVATDGNKHWFWDGGDQAAALTAGEVRRAAWSQALHERRREDITVIWDTVFKLSFWRRDPTGKKSMVGAQNGGPVHLTGGWGITWGH</sequence>
<dbReference type="Proteomes" id="UP001370758">
    <property type="component" value="Unassembled WGS sequence"/>
</dbReference>
<proteinExistence type="predicted"/>
<organism evidence="1 2">
    <name type="scientific">Arthrobotrys musiformis</name>
    <dbReference type="NCBI Taxonomy" id="47236"/>
    <lineage>
        <taxon>Eukaryota</taxon>
        <taxon>Fungi</taxon>
        <taxon>Dikarya</taxon>
        <taxon>Ascomycota</taxon>
        <taxon>Pezizomycotina</taxon>
        <taxon>Orbiliomycetes</taxon>
        <taxon>Orbiliales</taxon>
        <taxon>Orbiliaceae</taxon>
        <taxon>Arthrobotrys</taxon>
    </lineage>
</organism>